<evidence type="ECO:0000313" key="2">
    <source>
        <dbReference type="EMBL" id="RIH66553.1"/>
    </source>
</evidence>
<comment type="caution">
    <text evidence="1">The sequence shown here is derived from an EMBL/GenBank/DDBJ whole genome shotgun (WGS) entry which is preliminary data.</text>
</comment>
<proteinExistence type="predicted"/>
<name>A0A399CX81_9BACT</name>
<dbReference type="OrthoDB" id="1117347at2"/>
<accession>A0A399CX81</accession>
<reference evidence="1" key="2">
    <citation type="submission" date="2018-08" db="EMBL/GenBank/DDBJ databases">
        <authorList>
            <person name="Ferrada E.E."/>
            <person name="Latorre B.A."/>
        </authorList>
    </citation>
    <scope>NUCLEOTIDE SEQUENCE</scope>
    <source>
        <strain evidence="1">SY21</strain>
    </source>
</reference>
<dbReference type="AlphaFoldDB" id="A0A399CX81"/>
<protein>
    <submittedName>
        <fullName evidence="1">Uncharacterized protein</fullName>
    </submittedName>
</protein>
<sequence length="231" mass="26523">MKPGKTLKVCGSITKKESLAKFTGSVLDHTTVAEADHPYSGYYGRIPDKPKPNSLFLFTERYYTLEEALRLTQNIDICAKNKVNVASAIFLLKNHRVPAIRIRNFPDYQHVGMLQQCYINQGVRFSRKVDLENEAVVTVNKCFLLKSTDDGLYSDKNEKNEGYIKVPKRLELLKFEELFQNVRNNSNCLLFDAAMGGFIIDGFVEDIIRIYSDHLNTDLLKCIKTQILKWM</sequence>
<organism evidence="1 3">
    <name type="scientific">Mariniphaga sediminis</name>
    <dbReference type="NCBI Taxonomy" id="1628158"/>
    <lineage>
        <taxon>Bacteria</taxon>
        <taxon>Pseudomonadati</taxon>
        <taxon>Bacteroidota</taxon>
        <taxon>Bacteroidia</taxon>
        <taxon>Marinilabiliales</taxon>
        <taxon>Prolixibacteraceae</taxon>
        <taxon>Mariniphaga</taxon>
    </lineage>
</organism>
<dbReference type="EMBL" id="QWET01000012">
    <property type="protein sequence ID" value="RIH64274.1"/>
    <property type="molecule type" value="Genomic_DNA"/>
</dbReference>
<evidence type="ECO:0000313" key="1">
    <source>
        <dbReference type="EMBL" id="RIH64274.1"/>
    </source>
</evidence>
<dbReference type="RefSeq" id="WP_119348427.1">
    <property type="nucleotide sequence ID" value="NZ_JBFHKJ010000229.1"/>
</dbReference>
<dbReference type="Proteomes" id="UP000266441">
    <property type="component" value="Unassembled WGS sequence"/>
</dbReference>
<evidence type="ECO:0000313" key="3">
    <source>
        <dbReference type="Proteomes" id="UP000266441"/>
    </source>
</evidence>
<reference evidence="1 3" key="1">
    <citation type="journal article" date="2015" name="Int. J. Syst. Evol. Microbiol.">
        <title>Mariniphaga sediminis sp. nov., isolated from coastal sediment.</title>
        <authorList>
            <person name="Wang F.Q."/>
            <person name="Shen Q.Y."/>
            <person name="Chen G.J."/>
            <person name="Du Z.J."/>
        </authorList>
    </citation>
    <scope>NUCLEOTIDE SEQUENCE [LARGE SCALE GENOMIC DNA]</scope>
    <source>
        <strain evidence="1 3">SY21</strain>
    </source>
</reference>
<gene>
    <name evidence="2" type="ORF">D1164_02810</name>
    <name evidence="1" type="ORF">D1164_15765</name>
</gene>
<dbReference type="EMBL" id="QWET01000002">
    <property type="protein sequence ID" value="RIH66553.1"/>
    <property type="molecule type" value="Genomic_DNA"/>
</dbReference>
<keyword evidence="3" id="KW-1185">Reference proteome</keyword>